<accession>A0ACB8T8V6</accession>
<evidence type="ECO:0000313" key="2">
    <source>
        <dbReference type="Proteomes" id="UP000814140"/>
    </source>
</evidence>
<reference evidence="1" key="1">
    <citation type="submission" date="2021-03" db="EMBL/GenBank/DDBJ databases">
        <authorList>
            <consortium name="DOE Joint Genome Institute"/>
            <person name="Ahrendt S."/>
            <person name="Looney B.P."/>
            <person name="Miyauchi S."/>
            <person name="Morin E."/>
            <person name="Drula E."/>
            <person name="Courty P.E."/>
            <person name="Chicoki N."/>
            <person name="Fauchery L."/>
            <person name="Kohler A."/>
            <person name="Kuo A."/>
            <person name="Labutti K."/>
            <person name="Pangilinan J."/>
            <person name="Lipzen A."/>
            <person name="Riley R."/>
            <person name="Andreopoulos W."/>
            <person name="He G."/>
            <person name="Johnson J."/>
            <person name="Barry K.W."/>
            <person name="Grigoriev I.V."/>
            <person name="Nagy L."/>
            <person name="Hibbett D."/>
            <person name="Henrissat B."/>
            <person name="Matheny P.B."/>
            <person name="Labbe J."/>
            <person name="Martin F."/>
        </authorList>
    </citation>
    <scope>NUCLEOTIDE SEQUENCE</scope>
    <source>
        <strain evidence="1">HHB10654</strain>
    </source>
</reference>
<keyword evidence="2" id="KW-1185">Reference proteome</keyword>
<evidence type="ECO:0000313" key="1">
    <source>
        <dbReference type="EMBL" id="KAI0065239.1"/>
    </source>
</evidence>
<organism evidence="1 2">
    <name type="scientific">Artomyces pyxidatus</name>
    <dbReference type="NCBI Taxonomy" id="48021"/>
    <lineage>
        <taxon>Eukaryota</taxon>
        <taxon>Fungi</taxon>
        <taxon>Dikarya</taxon>
        <taxon>Basidiomycota</taxon>
        <taxon>Agaricomycotina</taxon>
        <taxon>Agaricomycetes</taxon>
        <taxon>Russulales</taxon>
        <taxon>Auriscalpiaceae</taxon>
        <taxon>Artomyces</taxon>
    </lineage>
</organism>
<dbReference type="Proteomes" id="UP000814140">
    <property type="component" value="Unassembled WGS sequence"/>
</dbReference>
<proteinExistence type="predicted"/>
<reference evidence="1" key="2">
    <citation type="journal article" date="2022" name="New Phytol.">
        <title>Evolutionary transition to the ectomycorrhizal habit in the genomes of a hyperdiverse lineage of mushroom-forming fungi.</title>
        <authorList>
            <person name="Looney B."/>
            <person name="Miyauchi S."/>
            <person name="Morin E."/>
            <person name="Drula E."/>
            <person name="Courty P.E."/>
            <person name="Kohler A."/>
            <person name="Kuo A."/>
            <person name="LaButti K."/>
            <person name="Pangilinan J."/>
            <person name="Lipzen A."/>
            <person name="Riley R."/>
            <person name="Andreopoulos W."/>
            <person name="He G."/>
            <person name="Johnson J."/>
            <person name="Nolan M."/>
            <person name="Tritt A."/>
            <person name="Barry K.W."/>
            <person name="Grigoriev I.V."/>
            <person name="Nagy L.G."/>
            <person name="Hibbett D."/>
            <person name="Henrissat B."/>
            <person name="Matheny P.B."/>
            <person name="Labbe J."/>
            <person name="Martin F.M."/>
        </authorList>
    </citation>
    <scope>NUCLEOTIDE SEQUENCE</scope>
    <source>
        <strain evidence="1">HHB10654</strain>
    </source>
</reference>
<dbReference type="EMBL" id="MU277196">
    <property type="protein sequence ID" value="KAI0065239.1"/>
    <property type="molecule type" value="Genomic_DNA"/>
</dbReference>
<protein>
    <submittedName>
        <fullName evidence="1">Uncharacterized protein</fullName>
    </submittedName>
</protein>
<sequence>MVVSDPNSVKVYTVNGAAAGSASSLPDWLTRKRAAKAKGKRAIREHVEGTIELIQHFEFPEASNRVKSTRDGHHVIATGTYKPQMRVWDLDQLALKFERHSDVENVDFIILSDDWTKTLHLQADRTVELHTQGGFHYRTRIPRFGRSLAYHFPTCDALLGASGPEVYRLNLEQGRYLSPLVLGGKDSSTVEGVNAIDVNPAHGLWSFGIDGNGTVEFWDPRSRSSLGVLELPVNRLMPGGTLGSTVLPGIEGVSGPGLSITALASRSDGLSYAVGTSSGHTLLYDIRSRQPFAMKDQGYGLPVKQVSWIEGGGRMAGDGLVLSADKKVVKIWDRNTPSENFASLTPSNDLNDIHHISGSGLLMTANEGIQMTTYYIPQLGPAPRWCSFLENLTEELEEGPGGARGVYEDYKFVSRAELATLGLDHLSGTPALKPYMHGYFISLKLYDAARIIANPYVYEEHREKMVQEKMEKLAEGRIRARKDQQNVKVNKALAEKLARDEERARKKDERKSKKKSAAPVGEGAEAMDVDDEQGGAEKDNLLSDPRFKALFEDPEFEVDETTREFALLNPSTAARNDPRGITTQGQGWGRGKTAVEDEEDESEKASSADEDDESDNSDADSEDSSAAGDLLPSETLYQSKQSARRPPKASVRLVPLRAQSSTVVGKEATFGQRRIASSSRQASSSRHDRTDHVVRKADGSVEMSWVPAPKSKASRVDADMDDEDGKLQRQRDTRKGVERFGAGMEKGGEDPIRQNMSEQDRSGRQERRRGVRSGSKNTFRRM</sequence>
<name>A0ACB8T8V6_9AGAM</name>
<gene>
    <name evidence="1" type="ORF">BV25DRAFT_1822387</name>
</gene>
<comment type="caution">
    <text evidence="1">The sequence shown here is derived from an EMBL/GenBank/DDBJ whole genome shotgun (WGS) entry which is preliminary data.</text>
</comment>